<sequence length="288" mass="31771">MTTTDAPASEPSTVELKSVADSKIISVSLYSTRAEITRLFKFAVETGQNQVHIVGLPNVLETESLRVEGRGAATIHDVTVSLAKDEHVPTSSPNLAELLKTRSKTSNALTRCEKALKSLEQYLGSFTVQHLEVSNLDNVLEQYDSTGGRLDAKKAEFTEELRRLDEQISAERAQIAVPHENSKLRMQATIGVFAESEGDVEIALIYAVPHATWTAFYDIRVDMDTKENPVTLIYKAAVKQNTGESWDDVPLQLETSTPTFGLAVPTLSPWNLSVYRPALLGTYFREGD</sequence>
<gene>
    <name evidence="3" type="ORF">MVEN_01933600</name>
</gene>
<organism evidence="3 4">
    <name type="scientific">Mycena venus</name>
    <dbReference type="NCBI Taxonomy" id="2733690"/>
    <lineage>
        <taxon>Eukaryota</taxon>
        <taxon>Fungi</taxon>
        <taxon>Dikarya</taxon>
        <taxon>Basidiomycota</taxon>
        <taxon>Agaricomycotina</taxon>
        <taxon>Agaricomycetes</taxon>
        <taxon>Agaricomycetidae</taxon>
        <taxon>Agaricales</taxon>
        <taxon>Marasmiineae</taxon>
        <taxon>Mycenaceae</taxon>
        <taxon>Mycena</taxon>
    </lineage>
</organism>
<evidence type="ECO:0000259" key="2">
    <source>
        <dbReference type="Pfam" id="PF13600"/>
    </source>
</evidence>
<comment type="caution">
    <text evidence="3">The sequence shown here is derived from an EMBL/GenBank/DDBJ whole genome shotgun (WGS) entry which is preliminary data.</text>
</comment>
<dbReference type="NCBIfam" id="TIGR02231">
    <property type="entry name" value="mucoidy inhibitor MuiA family protein"/>
    <property type="match status" value="1"/>
</dbReference>
<dbReference type="PANTHER" id="PTHR31005">
    <property type="entry name" value="DUF4139 DOMAIN-CONTAINING PROTEIN"/>
    <property type="match status" value="1"/>
</dbReference>
<dbReference type="AlphaFoldDB" id="A0A8H7CL52"/>
<dbReference type="Pfam" id="PF13600">
    <property type="entry name" value="DUF4140"/>
    <property type="match status" value="1"/>
</dbReference>
<dbReference type="EMBL" id="JACAZI010000019">
    <property type="protein sequence ID" value="KAF7340151.1"/>
    <property type="molecule type" value="Genomic_DNA"/>
</dbReference>
<proteinExistence type="predicted"/>
<dbReference type="InterPro" id="IPR037291">
    <property type="entry name" value="DUF4139"/>
</dbReference>
<reference evidence="3" key="1">
    <citation type="submission" date="2020-05" db="EMBL/GenBank/DDBJ databases">
        <title>Mycena genomes resolve the evolution of fungal bioluminescence.</title>
        <authorList>
            <person name="Tsai I.J."/>
        </authorList>
    </citation>
    <scope>NUCLEOTIDE SEQUENCE</scope>
    <source>
        <strain evidence="3">CCC161011</strain>
    </source>
</reference>
<protein>
    <recommendedName>
        <fullName evidence="5">Protein F37C4.5</fullName>
    </recommendedName>
</protein>
<evidence type="ECO:0000313" key="4">
    <source>
        <dbReference type="Proteomes" id="UP000620124"/>
    </source>
</evidence>
<feature type="domain" description="DUF4139" evidence="1">
    <location>
        <begin position="203"/>
        <end position="276"/>
    </location>
</feature>
<dbReference type="Proteomes" id="UP000620124">
    <property type="component" value="Unassembled WGS sequence"/>
</dbReference>
<evidence type="ECO:0000259" key="1">
    <source>
        <dbReference type="Pfam" id="PF13598"/>
    </source>
</evidence>
<name>A0A8H7CL52_9AGAR</name>
<dbReference type="PANTHER" id="PTHR31005:SF8">
    <property type="entry name" value="DUF4139 DOMAIN-CONTAINING PROTEIN"/>
    <property type="match status" value="1"/>
</dbReference>
<dbReference type="InterPro" id="IPR011935">
    <property type="entry name" value="CHP02231"/>
</dbReference>
<evidence type="ECO:0008006" key="5">
    <source>
        <dbReference type="Google" id="ProtNLM"/>
    </source>
</evidence>
<dbReference type="InterPro" id="IPR025554">
    <property type="entry name" value="DUF4140"/>
</dbReference>
<accession>A0A8H7CL52</accession>
<feature type="domain" description="DUF4140" evidence="2">
    <location>
        <begin position="27"/>
        <end position="123"/>
    </location>
</feature>
<keyword evidence="4" id="KW-1185">Reference proteome</keyword>
<evidence type="ECO:0000313" key="3">
    <source>
        <dbReference type="EMBL" id="KAF7340151.1"/>
    </source>
</evidence>
<dbReference type="OrthoDB" id="10068793at2759"/>
<dbReference type="Pfam" id="PF13598">
    <property type="entry name" value="DUF4139"/>
    <property type="match status" value="1"/>
</dbReference>